<dbReference type="InterPro" id="IPR045079">
    <property type="entry name" value="Oxoprolinase-like"/>
</dbReference>
<evidence type="ECO:0000259" key="1">
    <source>
        <dbReference type="Pfam" id="PF01968"/>
    </source>
</evidence>
<gene>
    <name evidence="4" type="ORF">GCM10009727_48280</name>
</gene>
<dbReference type="InterPro" id="IPR008040">
    <property type="entry name" value="Hydant_A_N"/>
</dbReference>
<comment type="caution">
    <text evidence="4">The sequence shown here is derived from an EMBL/GenBank/DDBJ whole genome shotgun (WGS) entry which is preliminary data.</text>
</comment>
<reference evidence="5" key="1">
    <citation type="journal article" date="2019" name="Int. J. Syst. Evol. Microbiol.">
        <title>The Global Catalogue of Microorganisms (GCM) 10K type strain sequencing project: providing services to taxonomists for standard genome sequencing and annotation.</title>
        <authorList>
            <consortium name="The Broad Institute Genomics Platform"/>
            <consortium name="The Broad Institute Genome Sequencing Center for Infectious Disease"/>
            <person name="Wu L."/>
            <person name="Ma J."/>
        </authorList>
    </citation>
    <scope>NUCLEOTIDE SEQUENCE [LARGE SCALE GENOMIC DNA]</scope>
    <source>
        <strain evidence="5">JCM 13850</strain>
    </source>
</reference>
<protein>
    <submittedName>
        <fullName evidence="4">Hydantoinase/oxoprolinase family protein</fullName>
    </submittedName>
</protein>
<feature type="domain" description="Acetophenone carboxylase-like C-terminal" evidence="3">
    <location>
        <begin position="509"/>
        <end position="684"/>
    </location>
</feature>
<proteinExistence type="predicted"/>
<dbReference type="Pfam" id="PF19278">
    <property type="entry name" value="Hydant_A_C"/>
    <property type="match status" value="1"/>
</dbReference>
<dbReference type="PANTHER" id="PTHR11365">
    <property type="entry name" value="5-OXOPROLINASE RELATED"/>
    <property type="match status" value="1"/>
</dbReference>
<dbReference type="InterPro" id="IPR049517">
    <property type="entry name" value="ACX-like_C"/>
</dbReference>
<dbReference type="Proteomes" id="UP001501020">
    <property type="component" value="Unassembled WGS sequence"/>
</dbReference>
<dbReference type="Pfam" id="PF01968">
    <property type="entry name" value="Hydantoinase_A"/>
    <property type="match status" value="1"/>
</dbReference>
<accession>A0ABP5LGA8</accession>
<dbReference type="Pfam" id="PF05378">
    <property type="entry name" value="Hydant_A_N"/>
    <property type="match status" value="1"/>
</dbReference>
<sequence>MMTGATCIGVDVGGTFTDVVLSDGAHVWRAKAATTPGDLGRGVLDACGLVAAAAGTTLQALLPNVARFGLGTTAVTNAIASRTGRRVGLVTTAGFEDLVPIAKALRVPTGDGWLMPPAGLIDPERIVGVTERIDRTGTVITGLAAAEVEDAGRRLVHDHGAEALVVSFLWSCANDEHERAATELLRGAFPGVEVFSGAELLPVVREFERTQFALLNAYTSGALAGVETLVEDLMALGLPNPPLLVHSGGGSISVAEGHGAPATLAESGPAAGVVAGLAFCAATGVTDAVTADLGGTSFDVSFISAGEPTRRNRGELMGVWTALPMIDIDSVGAGGGSIGWPDALGILRVGPRSAGAQPGPACYGRGGTDPTVTDALVVLGYIDPDMFLGGDMVLDGDAALRACAQLGAQLGMDALQTAWGVWEVAKATMVRALRARFAERGCDPRGFSLISMGGCGALVSAPLAHELGLRSVLIPDLASVMSAFGAATSDVRRERSRSVTAVVPAASGPLAEVADRLTAEVRADLAADGIGAGAMAVELVADMRFSRQKHELQIPWTGGFDAAHQAEHLERFRAEYQSRYGRGAIVSGAPVEIVTLHAVGTGRTVRAALTADTAQAAGAAPISRYRPVHVSQQRPALRVPVVNSADLRPGHQLAGPALVDAPDTTVWVPEGQIASVDSLRTLHLVTAP</sequence>
<dbReference type="PANTHER" id="PTHR11365:SF23">
    <property type="entry name" value="HYPOTHETICAL 5-OXOPROLINASE (EUROFUNG)-RELATED"/>
    <property type="match status" value="1"/>
</dbReference>
<dbReference type="EMBL" id="BAAAMR010000044">
    <property type="protein sequence ID" value="GAA2146726.1"/>
    <property type="molecule type" value="Genomic_DNA"/>
</dbReference>
<evidence type="ECO:0000259" key="3">
    <source>
        <dbReference type="Pfam" id="PF19278"/>
    </source>
</evidence>
<feature type="domain" description="Hydantoinase/oxoprolinase N-terminal" evidence="2">
    <location>
        <begin position="8"/>
        <end position="186"/>
    </location>
</feature>
<dbReference type="RefSeq" id="WP_344271142.1">
    <property type="nucleotide sequence ID" value="NZ_BAAAMR010000044.1"/>
</dbReference>
<evidence type="ECO:0000259" key="2">
    <source>
        <dbReference type="Pfam" id="PF05378"/>
    </source>
</evidence>
<organism evidence="4 5">
    <name type="scientific">Actinomadura napierensis</name>
    <dbReference type="NCBI Taxonomy" id="267854"/>
    <lineage>
        <taxon>Bacteria</taxon>
        <taxon>Bacillati</taxon>
        <taxon>Actinomycetota</taxon>
        <taxon>Actinomycetes</taxon>
        <taxon>Streptosporangiales</taxon>
        <taxon>Thermomonosporaceae</taxon>
        <taxon>Actinomadura</taxon>
    </lineage>
</organism>
<keyword evidence="5" id="KW-1185">Reference proteome</keyword>
<evidence type="ECO:0000313" key="5">
    <source>
        <dbReference type="Proteomes" id="UP001501020"/>
    </source>
</evidence>
<feature type="domain" description="Hydantoinase A/oxoprolinase" evidence="1">
    <location>
        <begin position="209"/>
        <end position="494"/>
    </location>
</feature>
<dbReference type="InterPro" id="IPR002821">
    <property type="entry name" value="Hydantoinase_A"/>
</dbReference>
<evidence type="ECO:0000313" key="4">
    <source>
        <dbReference type="EMBL" id="GAA2146726.1"/>
    </source>
</evidence>
<name>A0ABP5LGA8_9ACTN</name>